<evidence type="ECO:0000313" key="6">
    <source>
        <dbReference type="Proteomes" id="UP001335325"/>
    </source>
</evidence>
<dbReference type="GeneID" id="91541202"/>
<dbReference type="InterPro" id="IPR028081">
    <property type="entry name" value="Leu-bd"/>
</dbReference>
<evidence type="ECO:0000256" key="3">
    <source>
        <dbReference type="SAM" id="SignalP"/>
    </source>
</evidence>
<feature type="signal peptide" evidence="3">
    <location>
        <begin position="1"/>
        <end position="22"/>
    </location>
</feature>
<evidence type="ECO:0000256" key="2">
    <source>
        <dbReference type="ARBA" id="ARBA00022729"/>
    </source>
</evidence>
<organism evidence="5 6">
    <name type="scientific">Streptomyces hirsutus</name>
    <dbReference type="NCBI Taxonomy" id="35620"/>
    <lineage>
        <taxon>Bacteria</taxon>
        <taxon>Bacillati</taxon>
        <taxon>Actinomycetota</taxon>
        <taxon>Actinomycetes</taxon>
        <taxon>Kitasatosporales</taxon>
        <taxon>Streptomycetaceae</taxon>
        <taxon>Streptomyces</taxon>
    </lineage>
</organism>
<dbReference type="SUPFAM" id="SSF53822">
    <property type="entry name" value="Periplasmic binding protein-like I"/>
    <property type="match status" value="1"/>
</dbReference>
<dbReference type="EMBL" id="CP109134">
    <property type="protein sequence ID" value="WSD04570.1"/>
    <property type="molecule type" value="Genomic_DNA"/>
</dbReference>
<gene>
    <name evidence="5" type="ORF">OIE73_01485</name>
</gene>
<evidence type="ECO:0000313" key="5">
    <source>
        <dbReference type="EMBL" id="WSD04570.1"/>
    </source>
</evidence>
<dbReference type="RefSeq" id="WP_326750890.1">
    <property type="nucleotide sequence ID" value="NZ_CP109134.1"/>
</dbReference>
<protein>
    <submittedName>
        <fullName evidence="5">ABC transporter substrate-binding protein</fullName>
    </submittedName>
</protein>
<name>A0ABZ1GH09_9ACTN</name>
<evidence type="ECO:0000259" key="4">
    <source>
        <dbReference type="Pfam" id="PF13458"/>
    </source>
</evidence>
<reference evidence="5 6" key="1">
    <citation type="submission" date="2022-10" db="EMBL/GenBank/DDBJ databases">
        <title>The complete genomes of actinobacterial strains from the NBC collection.</title>
        <authorList>
            <person name="Joergensen T.S."/>
            <person name="Alvarez Arevalo M."/>
            <person name="Sterndorff E.B."/>
            <person name="Faurdal D."/>
            <person name="Vuksanovic O."/>
            <person name="Mourched A.-S."/>
            <person name="Charusanti P."/>
            <person name="Shaw S."/>
            <person name="Blin K."/>
            <person name="Weber T."/>
        </authorList>
    </citation>
    <scope>NUCLEOTIDE SEQUENCE [LARGE SCALE GENOMIC DNA]</scope>
    <source>
        <strain evidence="5 6">NBC 01753</strain>
    </source>
</reference>
<evidence type="ECO:0000256" key="1">
    <source>
        <dbReference type="ARBA" id="ARBA00010062"/>
    </source>
</evidence>
<accession>A0ABZ1GH09</accession>
<dbReference type="InterPro" id="IPR028082">
    <property type="entry name" value="Peripla_BP_I"/>
</dbReference>
<dbReference type="PANTHER" id="PTHR30483:SF6">
    <property type="entry name" value="PERIPLASMIC BINDING PROTEIN OF ABC TRANSPORTER FOR NATURAL AMINO ACIDS"/>
    <property type="match status" value="1"/>
</dbReference>
<keyword evidence="2 3" id="KW-0732">Signal</keyword>
<feature type="domain" description="Leucine-binding protein" evidence="4">
    <location>
        <begin position="51"/>
        <end position="347"/>
    </location>
</feature>
<proteinExistence type="inferred from homology"/>
<keyword evidence="6" id="KW-1185">Reference proteome</keyword>
<dbReference type="PANTHER" id="PTHR30483">
    <property type="entry name" value="LEUCINE-SPECIFIC-BINDING PROTEIN"/>
    <property type="match status" value="1"/>
</dbReference>
<dbReference type="Proteomes" id="UP001335325">
    <property type="component" value="Chromosome"/>
</dbReference>
<comment type="similarity">
    <text evidence="1">Belongs to the leucine-binding protein family.</text>
</comment>
<feature type="chain" id="PRO_5047196074" evidence="3">
    <location>
        <begin position="23"/>
        <end position="396"/>
    </location>
</feature>
<dbReference type="Gene3D" id="3.40.50.2300">
    <property type="match status" value="2"/>
</dbReference>
<sequence>MHRSAKIAAATLALALPLTACGGGDSSSSAGAEGPIKIMSIASFESSVYSIPQLQTAIQASADAVNKEGGIDGRKLKVSFCNDKFDPNEATACAQRAISEGVAAVVGGMTPHTAALAPVLEAAKIPFIGPGGGDGTAESEEAVFYPINAGSSAFVIAAGRLAAERGGDKVVVVPGDNASSRASVKQAELGVKKAGGTVKEVVAPLTAADYNPTALKVLDQKPDGVVITASGDTATRIVSALRENGFKGPITGPASIVNPASIKALGDKAEGIVLAGRGLPAAYTENKMIARFNKEVRALDADAPIDDISLNGWLSVRALPGILSGKKVTDGQSVIDALSKIDKSVDLFGIYPDYPGLGGDAPHKEYPRVAVFEVMPSTVNDGKIVPDGEFFDPLAG</sequence>
<dbReference type="Pfam" id="PF13458">
    <property type="entry name" value="Peripla_BP_6"/>
    <property type="match status" value="1"/>
</dbReference>
<dbReference type="InterPro" id="IPR051010">
    <property type="entry name" value="BCAA_transport"/>
</dbReference>